<keyword evidence="3" id="KW-1185">Reference proteome</keyword>
<proteinExistence type="predicted"/>
<evidence type="ECO:0000313" key="3">
    <source>
        <dbReference type="Proteomes" id="UP000075243"/>
    </source>
</evidence>
<dbReference type="Proteomes" id="UP000075243">
    <property type="component" value="Chromosome 3"/>
</dbReference>
<gene>
    <name evidence="2" type="ORF">KK1_009484</name>
</gene>
<dbReference type="AlphaFoldDB" id="A0A151TT73"/>
<protein>
    <submittedName>
        <fullName evidence="2">Uncharacterized protein</fullName>
    </submittedName>
</protein>
<feature type="compositionally biased region" description="Polar residues" evidence="1">
    <location>
        <begin position="13"/>
        <end position="28"/>
    </location>
</feature>
<reference evidence="2 3" key="1">
    <citation type="journal article" date="2012" name="Nat. Biotechnol.">
        <title>Draft genome sequence of pigeonpea (Cajanus cajan), an orphan legume crop of resource-poor farmers.</title>
        <authorList>
            <person name="Varshney R.K."/>
            <person name="Chen W."/>
            <person name="Li Y."/>
            <person name="Bharti A.K."/>
            <person name="Saxena R.K."/>
            <person name="Schlueter J.A."/>
            <person name="Donoghue M.T."/>
            <person name="Azam S."/>
            <person name="Fan G."/>
            <person name="Whaley A.M."/>
            <person name="Farmer A.D."/>
            <person name="Sheridan J."/>
            <person name="Iwata A."/>
            <person name="Tuteja R."/>
            <person name="Penmetsa R.V."/>
            <person name="Wu W."/>
            <person name="Upadhyaya H.D."/>
            <person name="Yang S.P."/>
            <person name="Shah T."/>
            <person name="Saxena K.B."/>
            <person name="Michael T."/>
            <person name="McCombie W.R."/>
            <person name="Yang B."/>
            <person name="Zhang G."/>
            <person name="Yang H."/>
            <person name="Wang J."/>
            <person name="Spillane C."/>
            <person name="Cook D.R."/>
            <person name="May G.D."/>
            <person name="Xu X."/>
            <person name="Jackson S.A."/>
        </authorList>
    </citation>
    <scope>NUCLEOTIDE SEQUENCE [LARGE SCALE GENOMIC DNA]</scope>
    <source>
        <strain evidence="3">cv. Asha</strain>
    </source>
</reference>
<dbReference type="EMBL" id="CM003605">
    <property type="protein sequence ID" value="KYP70272.1"/>
    <property type="molecule type" value="Genomic_DNA"/>
</dbReference>
<dbReference type="OrthoDB" id="1113087at2759"/>
<feature type="region of interest" description="Disordered" evidence="1">
    <location>
        <begin position="1"/>
        <end position="62"/>
    </location>
</feature>
<dbReference type="PANTHER" id="PTHR33670">
    <property type="entry name" value="SPLICING FACTOR, PROLINE- AND GLUTAMINE-RICH-LIKE"/>
    <property type="match status" value="1"/>
</dbReference>
<dbReference type="PANTHER" id="PTHR33670:SF17">
    <property type="entry name" value="ANTHER-SPECIFIC PROLINE-RICH PROTEIN APG"/>
    <property type="match status" value="1"/>
</dbReference>
<evidence type="ECO:0000256" key="1">
    <source>
        <dbReference type="SAM" id="MobiDB-lite"/>
    </source>
</evidence>
<dbReference type="Gramene" id="C.cajan_09224.t">
    <property type="protein sequence ID" value="C.cajan_09224.t.cds1"/>
    <property type="gene ID" value="C.cajan_09224"/>
</dbReference>
<feature type="region of interest" description="Disordered" evidence="1">
    <location>
        <begin position="69"/>
        <end position="88"/>
    </location>
</feature>
<name>A0A151TT73_CAJCA</name>
<evidence type="ECO:0000313" key="2">
    <source>
        <dbReference type="EMBL" id="KYP70272.1"/>
    </source>
</evidence>
<feature type="compositionally biased region" description="Basic residues" evidence="1">
    <location>
        <begin position="29"/>
        <end position="39"/>
    </location>
</feature>
<dbReference type="OMA" id="HNHVRVP"/>
<accession>A0A151TT73</accession>
<sequence length="140" mass="15477">MSVVLLHPRDSLTNDSPNHFQTMKLSNPKTHRFRNRKKRTDFGPQEASTKPETSKKPLGMGQVKILKRGEQLTKTTPDPQPQMKAAGSTEKVEGLYAGYSLLVVSPSPSSVPLPAFITKKIAAVSDATTDLRKMLRLDFS</sequence>
<organism evidence="2 3">
    <name type="scientific">Cajanus cajan</name>
    <name type="common">Pigeon pea</name>
    <name type="synonym">Cajanus indicus</name>
    <dbReference type="NCBI Taxonomy" id="3821"/>
    <lineage>
        <taxon>Eukaryota</taxon>
        <taxon>Viridiplantae</taxon>
        <taxon>Streptophyta</taxon>
        <taxon>Embryophyta</taxon>
        <taxon>Tracheophyta</taxon>
        <taxon>Spermatophyta</taxon>
        <taxon>Magnoliopsida</taxon>
        <taxon>eudicotyledons</taxon>
        <taxon>Gunneridae</taxon>
        <taxon>Pentapetalae</taxon>
        <taxon>rosids</taxon>
        <taxon>fabids</taxon>
        <taxon>Fabales</taxon>
        <taxon>Fabaceae</taxon>
        <taxon>Papilionoideae</taxon>
        <taxon>50 kb inversion clade</taxon>
        <taxon>NPAAA clade</taxon>
        <taxon>indigoferoid/millettioid clade</taxon>
        <taxon>Phaseoleae</taxon>
        <taxon>Cajanus</taxon>
    </lineage>
</organism>